<dbReference type="AlphaFoldDB" id="A0A402A9A9"/>
<gene>
    <name evidence="1" type="ORF">KTT_53900</name>
</gene>
<dbReference type="RefSeq" id="WP_126582978.1">
    <property type="nucleotide sequence ID" value="NZ_BIFR01000002.1"/>
</dbReference>
<comment type="caution">
    <text evidence="1">The sequence shown here is derived from an EMBL/GenBank/DDBJ whole genome shotgun (WGS) entry which is preliminary data.</text>
</comment>
<dbReference type="EMBL" id="BIFR01000002">
    <property type="protein sequence ID" value="GCE15531.1"/>
    <property type="molecule type" value="Genomic_DNA"/>
</dbReference>
<accession>A0A402A9A9</accession>
<dbReference type="OrthoDB" id="4828421at2"/>
<dbReference type="Proteomes" id="UP000287352">
    <property type="component" value="Unassembled WGS sequence"/>
</dbReference>
<protein>
    <submittedName>
        <fullName evidence="1">Uncharacterized protein</fullName>
    </submittedName>
</protein>
<reference evidence="2" key="1">
    <citation type="submission" date="2018-12" db="EMBL/GenBank/DDBJ databases">
        <title>Tengunoibacter tsumagoiensis gen. nov., sp. nov., Dictyobacter kobayashii sp. nov., D. alpinus sp. nov., and D. joshuensis sp. nov. and description of Dictyobacteraceae fam. nov. within the order Ktedonobacterales isolated from Tengu-no-mugimeshi.</title>
        <authorList>
            <person name="Wang C.M."/>
            <person name="Zheng Y."/>
            <person name="Sakai Y."/>
            <person name="Toyoda A."/>
            <person name="Minakuchi Y."/>
            <person name="Abe K."/>
            <person name="Yokota A."/>
            <person name="Yabe S."/>
        </authorList>
    </citation>
    <scope>NUCLEOTIDE SEQUENCE [LARGE SCALE GENOMIC DNA]</scope>
    <source>
        <strain evidence="2">Uno3</strain>
    </source>
</reference>
<evidence type="ECO:0000313" key="2">
    <source>
        <dbReference type="Proteomes" id="UP000287352"/>
    </source>
</evidence>
<organism evidence="1 2">
    <name type="scientific">Tengunoibacter tsumagoiensis</name>
    <dbReference type="NCBI Taxonomy" id="2014871"/>
    <lineage>
        <taxon>Bacteria</taxon>
        <taxon>Bacillati</taxon>
        <taxon>Chloroflexota</taxon>
        <taxon>Ktedonobacteria</taxon>
        <taxon>Ktedonobacterales</taxon>
        <taxon>Dictyobacteraceae</taxon>
        <taxon>Tengunoibacter</taxon>
    </lineage>
</organism>
<evidence type="ECO:0000313" key="1">
    <source>
        <dbReference type="EMBL" id="GCE15531.1"/>
    </source>
</evidence>
<keyword evidence="2" id="KW-1185">Reference proteome</keyword>
<proteinExistence type="predicted"/>
<name>A0A402A9A9_9CHLR</name>
<sequence length="79" mass="9160">MQCRIAIKGPLDPSWHEWFEDLRIAPDGPTKTVLSGPLVDQAALYRVLLKIRSLGLVLLFLETYEVDWEPEKERTKHTQ</sequence>